<comment type="pathway">
    <text evidence="5 9">Carbohydrate degradation; glycolysis; pyruvate from D-glyceraldehyde 3-phosphate: step 3/5.</text>
</comment>
<dbReference type="InterPro" id="IPR005952">
    <property type="entry name" value="Phosphogly_mut1"/>
</dbReference>
<dbReference type="InterPro" id="IPR001345">
    <property type="entry name" value="PG/BPGM_mutase_AS"/>
</dbReference>
<evidence type="ECO:0000313" key="11">
    <source>
        <dbReference type="Proteomes" id="UP000219036"/>
    </source>
</evidence>
<dbReference type="UniPathway" id="UPA00109">
    <property type="reaction ID" value="UER00186"/>
</dbReference>
<dbReference type="CDD" id="cd07067">
    <property type="entry name" value="HP_PGM_like"/>
    <property type="match status" value="1"/>
</dbReference>
<evidence type="ECO:0000256" key="2">
    <source>
        <dbReference type="ARBA" id="ARBA00022432"/>
    </source>
</evidence>
<dbReference type="SUPFAM" id="SSF53254">
    <property type="entry name" value="Phosphoglycerate mutase-like"/>
    <property type="match status" value="1"/>
</dbReference>
<dbReference type="Pfam" id="PF00300">
    <property type="entry name" value="His_Phos_1"/>
    <property type="match status" value="1"/>
</dbReference>
<feature type="active site" description="Proton donor/acceptor" evidence="5 6">
    <location>
        <position position="84"/>
    </location>
</feature>
<evidence type="ECO:0000256" key="5">
    <source>
        <dbReference type="HAMAP-Rule" id="MF_01039"/>
    </source>
</evidence>
<dbReference type="SMART" id="SM00855">
    <property type="entry name" value="PGAM"/>
    <property type="match status" value="1"/>
</dbReference>
<comment type="similarity">
    <text evidence="1 5">Belongs to the phosphoglycerate mutase family. BPG-dependent PGAM subfamily.</text>
</comment>
<evidence type="ECO:0000256" key="7">
    <source>
        <dbReference type="PIRSR" id="PIRSR613078-2"/>
    </source>
</evidence>
<dbReference type="EMBL" id="OBEI01000001">
    <property type="protein sequence ID" value="SNZ03026.1"/>
    <property type="molecule type" value="Genomic_DNA"/>
</dbReference>
<accession>A0A285N4V9</accession>
<dbReference type="NCBIfam" id="TIGR01258">
    <property type="entry name" value="pgm_1"/>
    <property type="match status" value="2"/>
</dbReference>
<keyword evidence="2 5" id="KW-0312">Gluconeogenesis</keyword>
<dbReference type="OrthoDB" id="9781415at2"/>
<feature type="binding site" evidence="5 7">
    <location>
        <begin position="21"/>
        <end position="22"/>
    </location>
    <ligand>
        <name>substrate</name>
    </ligand>
</feature>
<dbReference type="PIRSF" id="PIRSF000709">
    <property type="entry name" value="6PFK_2-Ptase"/>
    <property type="match status" value="1"/>
</dbReference>
<keyword evidence="11" id="KW-1185">Reference proteome</keyword>
<keyword evidence="4 5" id="KW-0413">Isomerase</keyword>
<dbReference type="RefSeq" id="WP_096999471.1">
    <property type="nucleotide sequence ID" value="NZ_OBEI01000001.1"/>
</dbReference>
<feature type="binding site" evidence="5 7">
    <location>
        <begin position="111"/>
        <end position="112"/>
    </location>
    <ligand>
        <name>substrate</name>
    </ligand>
</feature>
<dbReference type="Gene3D" id="3.40.50.1240">
    <property type="entry name" value="Phosphoglycerate mutase-like"/>
    <property type="match status" value="1"/>
</dbReference>
<evidence type="ECO:0000256" key="4">
    <source>
        <dbReference type="ARBA" id="ARBA00023235"/>
    </source>
</evidence>
<evidence type="ECO:0000256" key="9">
    <source>
        <dbReference type="RuleBase" id="RU004512"/>
    </source>
</evidence>
<dbReference type="Proteomes" id="UP000219036">
    <property type="component" value="Unassembled WGS sequence"/>
</dbReference>
<dbReference type="PANTHER" id="PTHR11931">
    <property type="entry name" value="PHOSPHOGLYCERATE MUTASE"/>
    <property type="match status" value="1"/>
</dbReference>
<dbReference type="PROSITE" id="PS00175">
    <property type="entry name" value="PG_MUTASE"/>
    <property type="match status" value="1"/>
</dbReference>
<feature type="site" description="Transition state stabilizer" evidence="5 8">
    <location>
        <position position="154"/>
    </location>
</feature>
<evidence type="ECO:0000313" key="10">
    <source>
        <dbReference type="EMBL" id="SNZ03026.1"/>
    </source>
</evidence>
<dbReference type="InterPro" id="IPR029033">
    <property type="entry name" value="His_PPase_superfam"/>
</dbReference>
<organism evidence="10 11">
    <name type="scientific">Persephonella hydrogeniphila</name>
    <dbReference type="NCBI Taxonomy" id="198703"/>
    <lineage>
        <taxon>Bacteria</taxon>
        <taxon>Pseudomonadati</taxon>
        <taxon>Aquificota</taxon>
        <taxon>Aquificia</taxon>
        <taxon>Aquificales</taxon>
        <taxon>Hydrogenothermaceae</taxon>
        <taxon>Persephonella</taxon>
    </lineage>
</organism>
<dbReference type="HAMAP" id="MF_01039">
    <property type="entry name" value="PGAM_GpmA"/>
    <property type="match status" value="1"/>
</dbReference>
<evidence type="ECO:0000256" key="1">
    <source>
        <dbReference type="ARBA" id="ARBA00006717"/>
    </source>
</evidence>
<feature type="binding site" evidence="5 7">
    <location>
        <begin position="155"/>
        <end position="156"/>
    </location>
    <ligand>
        <name>substrate</name>
    </ligand>
</feature>
<feature type="binding site" evidence="5 7">
    <location>
        <position position="95"/>
    </location>
    <ligand>
        <name>substrate</name>
    </ligand>
</feature>
<dbReference type="GO" id="GO:0004619">
    <property type="term" value="F:phosphoglycerate mutase activity"/>
    <property type="evidence" value="ECO:0007669"/>
    <property type="project" value="UniProtKB-UniRule"/>
</dbReference>
<feature type="binding site" evidence="5 7">
    <location>
        <position position="58"/>
    </location>
    <ligand>
        <name>substrate</name>
    </ligand>
</feature>
<evidence type="ECO:0000256" key="8">
    <source>
        <dbReference type="PIRSR" id="PIRSR613078-3"/>
    </source>
</evidence>
<reference evidence="11" key="1">
    <citation type="submission" date="2017-09" db="EMBL/GenBank/DDBJ databases">
        <authorList>
            <person name="Varghese N."/>
            <person name="Submissions S."/>
        </authorList>
    </citation>
    <scope>NUCLEOTIDE SEQUENCE [LARGE SCALE GENOMIC DNA]</scope>
    <source>
        <strain evidence="11">DSM 15103</strain>
    </source>
</reference>
<keyword evidence="3 5" id="KW-0324">Glycolysis</keyword>
<evidence type="ECO:0000256" key="6">
    <source>
        <dbReference type="PIRSR" id="PIRSR613078-1"/>
    </source>
</evidence>
<name>A0A285N4V9_9AQUI</name>
<comment type="catalytic activity">
    <reaction evidence="5 9">
        <text>(2R)-2-phosphoglycerate = (2R)-3-phosphoglycerate</text>
        <dbReference type="Rhea" id="RHEA:15901"/>
        <dbReference type="ChEBI" id="CHEBI:58272"/>
        <dbReference type="ChEBI" id="CHEBI:58289"/>
        <dbReference type="EC" id="5.4.2.11"/>
    </reaction>
</comment>
<feature type="binding site" evidence="5 7">
    <location>
        <begin position="84"/>
        <end position="87"/>
    </location>
    <ligand>
        <name>substrate</name>
    </ligand>
</feature>
<dbReference type="EC" id="5.4.2.11" evidence="5 9"/>
<dbReference type="GO" id="GO:0006096">
    <property type="term" value="P:glycolytic process"/>
    <property type="evidence" value="ECO:0007669"/>
    <property type="project" value="UniProtKB-UniRule"/>
</dbReference>
<protein>
    <recommendedName>
        <fullName evidence="5 9">2,3-bisphosphoglycerate-dependent phosphoglycerate mutase</fullName>
        <shortName evidence="5">BPG-dependent PGAM</shortName>
        <shortName evidence="5">PGAM</shortName>
        <shortName evidence="5">Phosphoglyceromutase</shortName>
        <shortName evidence="5">dPGM</shortName>
        <ecNumber evidence="5 9">5.4.2.11</ecNumber>
    </recommendedName>
</protein>
<gene>
    <name evidence="5" type="primary">gpmA</name>
    <name evidence="10" type="ORF">SAMN06265182_0272</name>
</gene>
<proteinExistence type="inferred from homology"/>
<dbReference type="InterPro" id="IPR013078">
    <property type="entry name" value="His_Pase_superF_clade-1"/>
</dbReference>
<dbReference type="AlphaFoldDB" id="A0A285N4V9"/>
<feature type="binding site" evidence="5 7">
    <location>
        <begin position="8"/>
        <end position="15"/>
    </location>
    <ligand>
        <name>substrate</name>
    </ligand>
</feature>
<sequence length="204" mass="23449">MPKLVLVRHGQSIWNLQNRFTGWIDVPLTEKGKEEAYKAGELLKDIRFDVAYTSMLTRAQETLRIILETVGLLIPVIKDEALNERHYGALQGLNKDRAREKWGKEIVHLWRRSYDIPPPEGESLKDTAERTIPFLERAIMGDIKDGRDVLVVAHGNSLRSIVMYLEKLGPDEIIKVEIPTGTPIVYELDENENIISKEIRHLEE</sequence>
<dbReference type="GO" id="GO:0006094">
    <property type="term" value="P:gluconeogenesis"/>
    <property type="evidence" value="ECO:0007669"/>
    <property type="project" value="UniProtKB-UniRule"/>
</dbReference>
<comment type="function">
    <text evidence="5 9">Catalyzes the interconversion of 2-phosphoglycerate and 3-phosphoglycerate.</text>
</comment>
<evidence type="ECO:0000256" key="3">
    <source>
        <dbReference type="ARBA" id="ARBA00023152"/>
    </source>
</evidence>
<feature type="active site" description="Tele-phosphohistidine intermediate" evidence="5 6">
    <location>
        <position position="9"/>
    </location>
</feature>